<dbReference type="Proteomes" id="UP000223849">
    <property type="component" value="Segment"/>
</dbReference>
<feature type="compositionally biased region" description="Basic and acidic residues" evidence="1">
    <location>
        <begin position="30"/>
        <end position="58"/>
    </location>
</feature>
<feature type="compositionally biased region" description="Basic and acidic residues" evidence="1">
    <location>
        <begin position="1"/>
        <end position="10"/>
    </location>
</feature>
<keyword evidence="3" id="KW-1185">Reference proteome</keyword>
<dbReference type="EMBL" id="KT372003">
    <property type="protein sequence ID" value="ALA06618.1"/>
    <property type="molecule type" value="Genomic_DNA"/>
</dbReference>
<gene>
    <name evidence="2" type="ORF">SEA_LUMOS_104</name>
</gene>
<accession>A0A0K2CMM0</accession>
<evidence type="ECO:0000313" key="3">
    <source>
        <dbReference type="Proteomes" id="UP000223849"/>
    </source>
</evidence>
<name>A0A0K2CMM0_9CAUD</name>
<organism evidence="2 3">
    <name type="scientific">Mycobacterium phage Lumos</name>
    <dbReference type="NCBI Taxonomy" id="1701852"/>
    <lineage>
        <taxon>Viruses</taxon>
        <taxon>Duplodnaviria</taxon>
        <taxon>Heunggongvirae</taxon>
        <taxon>Uroviricota</taxon>
        <taxon>Caudoviricetes</taxon>
        <taxon>Vilmaviridae</taxon>
        <taxon>Lclasvirinae</taxon>
        <taxon>Lumosvirus</taxon>
        <taxon>Lumosvirus lumos</taxon>
    </lineage>
</organism>
<protein>
    <submittedName>
        <fullName evidence="2">Uncharacterized protein</fullName>
    </submittedName>
</protein>
<reference evidence="2 3" key="1">
    <citation type="submission" date="2015-08" db="EMBL/GenBank/DDBJ databases">
        <authorList>
            <person name="Davis N."/>
            <person name="Domingos A."/>
            <person name="Holland C."/>
            <person name="Houk L.J."/>
            <person name="Hueter N."/>
            <person name="Molina L."/>
            <person name="Sontag M."/>
            <person name="Saintfleur O."/>
            <person name="Swinford C."/>
            <person name="Villalobos-Ayala K."/>
            <person name="Carroll M."/>
            <person name="Cottrell-Yongye A."/>
            <person name="D'Elia T."/>
            <person name="Delesalle V.A."/>
            <person name="Bradley K.W."/>
            <person name="Asai D.J."/>
            <person name="Bowman C.A."/>
            <person name="Russell D.A."/>
            <person name="Pope W.H."/>
            <person name="Jacobs-Sera D."/>
            <person name="Hendrix R.W."/>
            <person name="Hatfull G.F."/>
        </authorList>
    </citation>
    <scope>NUCLEOTIDE SEQUENCE [LARGE SCALE GENOMIC DNA]</scope>
</reference>
<proteinExistence type="predicted"/>
<feature type="region of interest" description="Disordered" evidence="1">
    <location>
        <begin position="1"/>
        <end position="67"/>
    </location>
</feature>
<sequence length="67" mass="7593">MDPVLIEKQRRGAVQELRDRKAWPTATEPVDPKTEFEPEAEKPKRGRPAKQDAPKPEAEDIEVAVSE</sequence>
<evidence type="ECO:0000256" key="1">
    <source>
        <dbReference type="SAM" id="MobiDB-lite"/>
    </source>
</evidence>
<evidence type="ECO:0000313" key="2">
    <source>
        <dbReference type="EMBL" id="ALA06618.1"/>
    </source>
</evidence>